<keyword evidence="6 12" id="KW-0547">Nucleotide-binding</keyword>
<feature type="binding site" evidence="12">
    <location>
        <position position="293"/>
    </location>
    <ligand>
        <name>K(+)</name>
        <dbReference type="ChEBI" id="CHEBI:29103"/>
    </ligand>
</feature>
<comment type="caution">
    <text evidence="12">Lacks conserved residue(s) required for the propagation of feature annotation.</text>
</comment>
<feature type="binding site" evidence="12">
    <location>
        <begin position="220"/>
        <end position="225"/>
    </location>
    <ligand>
        <name>ATP</name>
        <dbReference type="ChEBI" id="CHEBI:30616"/>
    </ligand>
</feature>
<keyword evidence="8 12" id="KW-0067">ATP-binding</keyword>
<dbReference type="GO" id="GO:0005524">
    <property type="term" value="F:ATP binding"/>
    <property type="evidence" value="ECO:0007669"/>
    <property type="project" value="UniProtKB-UniRule"/>
</dbReference>
<comment type="catalytic activity">
    <reaction evidence="12">
        <text>D-ribose + ATP = D-ribose 5-phosphate + ADP + H(+)</text>
        <dbReference type="Rhea" id="RHEA:13697"/>
        <dbReference type="ChEBI" id="CHEBI:15378"/>
        <dbReference type="ChEBI" id="CHEBI:30616"/>
        <dbReference type="ChEBI" id="CHEBI:47013"/>
        <dbReference type="ChEBI" id="CHEBI:78346"/>
        <dbReference type="ChEBI" id="CHEBI:456216"/>
        <dbReference type="EC" id="2.7.1.15"/>
    </reaction>
</comment>
<feature type="binding site" evidence="12">
    <location>
        <position position="184"/>
    </location>
    <ligand>
        <name>ATP</name>
        <dbReference type="ChEBI" id="CHEBI:30616"/>
    </ligand>
</feature>
<name>A0A7J5USF8_9MICO</name>
<feature type="active site" description="Proton acceptor" evidence="12">
    <location>
        <position position="254"/>
    </location>
</feature>
<evidence type="ECO:0000256" key="5">
    <source>
        <dbReference type="ARBA" id="ARBA00022723"/>
    </source>
</evidence>
<dbReference type="PANTHER" id="PTHR10584">
    <property type="entry name" value="SUGAR KINASE"/>
    <property type="match status" value="1"/>
</dbReference>
<feature type="binding site" evidence="12">
    <location>
        <position position="284"/>
    </location>
    <ligand>
        <name>K(+)</name>
        <dbReference type="ChEBI" id="CHEBI:29103"/>
    </ligand>
</feature>
<dbReference type="AlphaFoldDB" id="A0A7J5USF8"/>
<feature type="binding site" evidence="12">
    <location>
        <position position="287"/>
    </location>
    <ligand>
        <name>K(+)</name>
        <dbReference type="ChEBI" id="CHEBI:29103"/>
    </ligand>
</feature>
<comment type="similarity">
    <text evidence="1">Belongs to the carbohydrate kinase pfkB family.</text>
</comment>
<comment type="cofactor">
    <cofactor evidence="12">
        <name>Mg(2+)</name>
        <dbReference type="ChEBI" id="CHEBI:18420"/>
    </cofactor>
    <text evidence="12">Requires a divalent cation, most likely magnesium in vivo, as an electrophilic catalyst to aid phosphoryl group transfer. It is the chelate of the metal and the nucleotide that is the actual substrate.</text>
</comment>
<evidence type="ECO:0000256" key="10">
    <source>
        <dbReference type="ARBA" id="ARBA00022958"/>
    </source>
</evidence>
<proteinExistence type="inferred from homology"/>
<dbReference type="EMBL" id="WHJE01000012">
    <property type="protein sequence ID" value="KAE8765319.1"/>
    <property type="molecule type" value="Genomic_DNA"/>
</dbReference>
<dbReference type="HAMAP" id="MF_01987">
    <property type="entry name" value="Ribokinase"/>
    <property type="match status" value="1"/>
</dbReference>
<dbReference type="InterPro" id="IPR002139">
    <property type="entry name" value="Ribo/fructo_kinase"/>
</dbReference>
<feature type="binding site" evidence="12">
    <location>
        <position position="248"/>
    </location>
    <ligand>
        <name>K(+)</name>
        <dbReference type="ChEBI" id="CHEBI:29103"/>
    </ligand>
</feature>
<reference evidence="14 15" key="1">
    <citation type="submission" date="2019-10" db="EMBL/GenBank/DDBJ databases">
        <title>Georgenia wutianyii sp. nov. and Georgenia yuyongxinii sp. nov. isolated from plateau pika (Ochotona curzoniae) in the Qinghai-Tibet plateau of China.</title>
        <authorList>
            <person name="Tian Z."/>
        </authorList>
    </citation>
    <scope>NUCLEOTIDE SEQUENCE [LARGE SCALE GENOMIC DNA]</scope>
    <source>
        <strain evidence="14 15">DSM 21501</strain>
    </source>
</reference>
<dbReference type="GO" id="GO:0005829">
    <property type="term" value="C:cytosol"/>
    <property type="evidence" value="ECO:0007669"/>
    <property type="project" value="TreeGrafter"/>
</dbReference>
<dbReference type="InterPro" id="IPR029056">
    <property type="entry name" value="Ribokinase-like"/>
</dbReference>
<evidence type="ECO:0000256" key="1">
    <source>
        <dbReference type="ARBA" id="ARBA00005380"/>
    </source>
</evidence>
<comment type="similarity">
    <text evidence="12">Belongs to the carbohydrate kinase PfkB family. Ribokinase subfamily.</text>
</comment>
<dbReference type="RefSeq" id="WP_152202290.1">
    <property type="nucleotide sequence ID" value="NZ_VUKF01000012.1"/>
</dbReference>
<evidence type="ECO:0000256" key="3">
    <source>
        <dbReference type="ARBA" id="ARBA00016943"/>
    </source>
</evidence>
<organism evidence="14 15">
    <name type="scientific">Georgenia thermotolerans</name>
    <dbReference type="NCBI Taxonomy" id="527326"/>
    <lineage>
        <taxon>Bacteria</taxon>
        <taxon>Bacillati</taxon>
        <taxon>Actinomycetota</taxon>
        <taxon>Actinomycetes</taxon>
        <taxon>Micrococcales</taxon>
        <taxon>Bogoriellaceae</taxon>
        <taxon>Georgenia</taxon>
    </lineage>
</organism>
<evidence type="ECO:0000256" key="12">
    <source>
        <dbReference type="HAMAP-Rule" id="MF_01987"/>
    </source>
</evidence>
<feature type="binding site" evidence="12">
    <location>
        <position position="289"/>
    </location>
    <ligand>
        <name>K(+)</name>
        <dbReference type="ChEBI" id="CHEBI:29103"/>
    </ligand>
</feature>
<keyword evidence="12" id="KW-0963">Cytoplasm</keyword>
<dbReference type="UniPathway" id="UPA00916">
    <property type="reaction ID" value="UER00889"/>
</dbReference>
<accession>A0A7J5USF8</accession>
<comment type="caution">
    <text evidence="14">The sequence shown here is derived from an EMBL/GenBank/DDBJ whole genome shotgun (WGS) entry which is preliminary data.</text>
</comment>
<dbReference type="EC" id="2.7.1.15" evidence="2 12"/>
<evidence type="ECO:0000259" key="13">
    <source>
        <dbReference type="Pfam" id="PF00294"/>
    </source>
</evidence>
<feature type="binding site" evidence="12">
    <location>
        <begin position="253"/>
        <end position="254"/>
    </location>
    <ligand>
        <name>ATP</name>
        <dbReference type="ChEBI" id="CHEBI:30616"/>
    </ligand>
</feature>
<evidence type="ECO:0000256" key="4">
    <source>
        <dbReference type="ARBA" id="ARBA00022679"/>
    </source>
</evidence>
<dbReference type="GO" id="GO:0046872">
    <property type="term" value="F:metal ion binding"/>
    <property type="evidence" value="ECO:0007669"/>
    <property type="project" value="UniProtKB-KW"/>
</dbReference>
<feature type="binding site" evidence="12">
    <location>
        <begin position="43"/>
        <end position="47"/>
    </location>
    <ligand>
        <name>substrate</name>
    </ligand>
</feature>
<keyword evidence="11 12" id="KW-0119">Carbohydrate metabolism</keyword>
<gene>
    <name evidence="12" type="primary">rbsK</name>
    <name evidence="14" type="ORF">GB883_04550</name>
</gene>
<evidence type="ECO:0000256" key="2">
    <source>
        <dbReference type="ARBA" id="ARBA00012035"/>
    </source>
</evidence>
<evidence type="ECO:0000256" key="7">
    <source>
        <dbReference type="ARBA" id="ARBA00022777"/>
    </source>
</evidence>
<dbReference type="Proteomes" id="UP000451860">
    <property type="component" value="Unassembled WGS sequence"/>
</dbReference>
<keyword evidence="5 12" id="KW-0479">Metal-binding</keyword>
<evidence type="ECO:0000313" key="15">
    <source>
        <dbReference type="Proteomes" id="UP000451860"/>
    </source>
</evidence>
<dbReference type="Gene3D" id="3.40.1190.20">
    <property type="match status" value="1"/>
</dbReference>
<feature type="domain" description="Carbohydrate kinase PfkB" evidence="13">
    <location>
        <begin position="7"/>
        <end position="295"/>
    </location>
</feature>
<dbReference type="GO" id="GO:0004747">
    <property type="term" value="F:ribokinase activity"/>
    <property type="evidence" value="ECO:0007669"/>
    <property type="project" value="UniProtKB-UniRule"/>
</dbReference>
<dbReference type="GO" id="GO:0019303">
    <property type="term" value="P:D-ribose catabolic process"/>
    <property type="evidence" value="ECO:0007669"/>
    <property type="project" value="UniProtKB-UniRule"/>
</dbReference>
<dbReference type="PRINTS" id="PR00990">
    <property type="entry name" value="RIBOKINASE"/>
</dbReference>
<dbReference type="OrthoDB" id="9775849at2"/>
<comment type="subunit">
    <text evidence="12">Homodimer.</text>
</comment>
<dbReference type="Pfam" id="PF00294">
    <property type="entry name" value="PfkB"/>
    <property type="match status" value="1"/>
</dbReference>
<feature type="binding site" evidence="12">
    <location>
        <position position="250"/>
    </location>
    <ligand>
        <name>K(+)</name>
        <dbReference type="ChEBI" id="CHEBI:29103"/>
    </ligand>
</feature>
<dbReference type="SUPFAM" id="SSF53613">
    <property type="entry name" value="Ribokinase-like"/>
    <property type="match status" value="1"/>
</dbReference>
<dbReference type="InterPro" id="IPR011611">
    <property type="entry name" value="PfkB_dom"/>
</dbReference>
<evidence type="ECO:0000256" key="6">
    <source>
        <dbReference type="ARBA" id="ARBA00022741"/>
    </source>
</evidence>
<comment type="activity regulation">
    <text evidence="12">Activated by a monovalent cation that binds near, but not in, the active site. The most likely occupant of the site in vivo is potassium. Ion binding induces a conformational change that may alter substrate affinity.</text>
</comment>
<evidence type="ECO:0000256" key="11">
    <source>
        <dbReference type="ARBA" id="ARBA00023277"/>
    </source>
</evidence>
<protein>
    <recommendedName>
        <fullName evidence="3 12">Ribokinase</fullName>
        <shortName evidence="12">RK</shortName>
        <ecNumber evidence="2 12">2.7.1.15</ecNumber>
    </recommendedName>
</protein>
<evidence type="ECO:0000313" key="14">
    <source>
        <dbReference type="EMBL" id="KAE8765319.1"/>
    </source>
</evidence>
<comment type="pathway">
    <text evidence="12">Carbohydrate metabolism; D-ribose degradation; D-ribose 5-phosphate from beta-D-ribopyranose: step 2/2.</text>
</comment>
<dbReference type="CDD" id="cd01174">
    <property type="entry name" value="ribokinase"/>
    <property type="match status" value="1"/>
</dbReference>
<keyword evidence="7 12" id="KW-0418">Kinase</keyword>
<dbReference type="InterPro" id="IPR011877">
    <property type="entry name" value="Ribokinase"/>
</dbReference>
<dbReference type="PROSITE" id="PS00584">
    <property type="entry name" value="PFKB_KINASES_2"/>
    <property type="match status" value="1"/>
</dbReference>
<evidence type="ECO:0000256" key="9">
    <source>
        <dbReference type="ARBA" id="ARBA00022842"/>
    </source>
</evidence>
<comment type="function">
    <text evidence="12">Catalyzes the phosphorylation of ribose at O-5 in a reaction requiring ATP and magnesium. The resulting D-ribose-5-phosphate can then be used either for sythesis of nucleotides, histidine, and tryptophan, or as a component of the pentose phosphate pathway.</text>
</comment>
<keyword evidence="15" id="KW-1185">Reference proteome</keyword>
<sequence length="308" mass="31298">MSGQALDVVVVGSINVDLRLDVAAIPRSGETILARGMQRAAGGKGANQAAAAARLGRRVAMVGAVGDDDAAALVLRRLAAEGVDTATVAREPGSTGTAIVLWERPESTIVVHAGANAAVTAEMVRERAETLRRARAVLCQLETPVEALGAVVATAPGLTILNPAPAQGPLPHDLLARFDLIVPNRFELGNLAGAPDEPRTLAEVEAAARSIGSGADWVVTLGDDGSLVVPGDGGDAVHVPALPVDAVDTTGAGDSFCAGLVDALLDGAPLLEAARWATRVAAVTTTRHGAMDSLPRRDEIPEAAGATR</sequence>
<feature type="binding site" evidence="12">
    <location>
        <begin position="15"/>
        <end position="17"/>
    </location>
    <ligand>
        <name>substrate</name>
    </ligand>
</feature>
<dbReference type="PANTHER" id="PTHR10584:SF166">
    <property type="entry name" value="RIBOKINASE"/>
    <property type="match status" value="1"/>
</dbReference>
<feature type="binding site" evidence="12">
    <location>
        <position position="142"/>
    </location>
    <ligand>
        <name>substrate</name>
    </ligand>
</feature>
<keyword evidence="10 12" id="KW-0630">Potassium</keyword>
<dbReference type="InterPro" id="IPR002173">
    <property type="entry name" value="Carboh/pur_kinase_PfkB_CS"/>
</dbReference>
<comment type="subcellular location">
    <subcellularLocation>
        <location evidence="12">Cytoplasm</location>
    </subcellularLocation>
</comment>
<feature type="binding site" evidence="12">
    <location>
        <position position="254"/>
    </location>
    <ligand>
        <name>substrate</name>
    </ligand>
</feature>
<evidence type="ECO:0000256" key="8">
    <source>
        <dbReference type="ARBA" id="ARBA00022840"/>
    </source>
</evidence>
<keyword evidence="9 12" id="KW-0460">Magnesium</keyword>
<keyword evidence="4 12" id="KW-0808">Transferase</keyword>